<dbReference type="InterPro" id="IPR020904">
    <property type="entry name" value="Sc_DH/Rdtase_CS"/>
</dbReference>
<evidence type="ECO:0000256" key="1">
    <source>
        <dbReference type="ARBA" id="ARBA00006484"/>
    </source>
</evidence>
<proteinExistence type="inferred from homology"/>
<dbReference type="GO" id="GO:0016616">
    <property type="term" value="F:oxidoreductase activity, acting on the CH-OH group of donors, NAD or NADP as acceptor"/>
    <property type="evidence" value="ECO:0007669"/>
    <property type="project" value="TreeGrafter"/>
</dbReference>
<dbReference type="PANTHER" id="PTHR44229">
    <property type="entry name" value="15-HYDROXYPROSTAGLANDIN DEHYDROGENASE [NAD(+)]"/>
    <property type="match status" value="1"/>
</dbReference>
<sequence>MTMPKTPALDFTTPLDASTLKDKSILVTGGASGIGQACVEAYASYGAFVTIADLQEEAGTQIVKDLTSKGYKVNFVQCDVTDYDSQFKAFKSAIGFGGGRLDVLLPCAGIIAQRNLFDMAASSIPSLDAPPPAPGLSGIDVNLKGSYYSCFLALHYFRLPEPEDAPMFRKAIVLVASTAAYVGYPFSSTYSISKFGIRGLFHGIREKALAQSPRVRVNLVAPWYIKTAMTTSDKDPMIAAFLAGLGFASMEDVVDTILRMSADEKVLGRAAIVVPEGKWDLGDNIWEGYGGKVTQERIGERMSTVLPKLMEARRMKDEHEAKMEAEGAAK</sequence>
<name>A0A6A5W5C8_9PLEO</name>
<dbReference type="AlphaFoldDB" id="A0A6A5W5C8"/>
<keyword evidence="3" id="KW-0560">Oxidoreductase</keyword>
<dbReference type="SUPFAM" id="SSF51735">
    <property type="entry name" value="NAD(P)-binding Rossmann-fold domains"/>
    <property type="match status" value="1"/>
</dbReference>
<dbReference type="Gene3D" id="3.40.50.720">
    <property type="entry name" value="NAD(P)-binding Rossmann-like Domain"/>
    <property type="match status" value="1"/>
</dbReference>
<accession>A0A6A5W5C8</accession>
<dbReference type="PROSITE" id="PS00061">
    <property type="entry name" value="ADH_SHORT"/>
    <property type="match status" value="1"/>
</dbReference>
<organism evidence="4 5">
    <name type="scientific">Amniculicola lignicola CBS 123094</name>
    <dbReference type="NCBI Taxonomy" id="1392246"/>
    <lineage>
        <taxon>Eukaryota</taxon>
        <taxon>Fungi</taxon>
        <taxon>Dikarya</taxon>
        <taxon>Ascomycota</taxon>
        <taxon>Pezizomycotina</taxon>
        <taxon>Dothideomycetes</taxon>
        <taxon>Pleosporomycetidae</taxon>
        <taxon>Pleosporales</taxon>
        <taxon>Amniculicolaceae</taxon>
        <taxon>Amniculicola</taxon>
    </lineage>
</organism>
<evidence type="ECO:0000256" key="3">
    <source>
        <dbReference type="ARBA" id="ARBA00023002"/>
    </source>
</evidence>
<keyword evidence="2" id="KW-0521">NADP</keyword>
<evidence type="ECO:0000313" key="4">
    <source>
        <dbReference type="EMBL" id="KAF1997063.1"/>
    </source>
</evidence>
<keyword evidence="5" id="KW-1185">Reference proteome</keyword>
<dbReference type="OrthoDB" id="5371740at2759"/>
<reference evidence="4" key="1">
    <citation type="journal article" date="2020" name="Stud. Mycol.">
        <title>101 Dothideomycetes genomes: a test case for predicting lifestyles and emergence of pathogens.</title>
        <authorList>
            <person name="Haridas S."/>
            <person name="Albert R."/>
            <person name="Binder M."/>
            <person name="Bloem J."/>
            <person name="Labutti K."/>
            <person name="Salamov A."/>
            <person name="Andreopoulos B."/>
            <person name="Baker S."/>
            <person name="Barry K."/>
            <person name="Bills G."/>
            <person name="Bluhm B."/>
            <person name="Cannon C."/>
            <person name="Castanera R."/>
            <person name="Culley D."/>
            <person name="Daum C."/>
            <person name="Ezra D."/>
            <person name="Gonzalez J."/>
            <person name="Henrissat B."/>
            <person name="Kuo A."/>
            <person name="Liang C."/>
            <person name="Lipzen A."/>
            <person name="Lutzoni F."/>
            <person name="Magnuson J."/>
            <person name="Mondo S."/>
            <person name="Nolan M."/>
            <person name="Ohm R."/>
            <person name="Pangilinan J."/>
            <person name="Park H.-J."/>
            <person name="Ramirez L."/>
            <person name="Alfaro M."/>
            <person name="Sun H."/>
            <person name="Tritt A."/>
            <person name="Yoshinaga Y."/>
            <person name="Zwiers L.-H."/>
            <person name="Turgeon B."/>
            <person name="Goodwin S."/>
            <person name="Spatafora J."/>
            <person name="Crous P."/>
            <person name="Grigoriev I."/>
        </authorList>
    </citation>
    <scope>NUCLEOTIDE SEQUENCE</scope>
    <source>
        <strain evidence="4">CBS 123094</strain>
    </source>
</reference>
<dbReference type="PANTHER" id="PTHR44229:SF4">
    <property type="entry name" value="15-HYDROXYPROSTAGLANDIN DEHYDROGENASE [NAD(+)]"/>
    <property type="match status" value="1"/>
</dbReference>
<dbReference type="InterPro" id="IPR002347">
    <property type="entry name" value="SDR_fam"/>
</dbReference>
<dbReference type="Proteomes" id="UP000799779">
    <property type="component" value="Unassembled WGS sequence"/>
</dbReference>
<dbReference type="InterPro" id="IPR036291">
    <property type="entry name" value="NAD(P)-bd_dom_sf"/>
</dbReference>
<comment type="similarity">
    <text evidence="1">Belongs to the short-chain dehydrogenases/reductases (SDR) family.</text>
</comment>
<gene>
    <name evidence="4" type="ORF">P154DRAFT_547550</name>
</gene>
<dbReference type="GO" id="GO:0005737">
    <property type="term" value="C:cytoplasm"/>
    <property type="evidence" value="ECO:0007669"/>
    <property type="project" value="TreeGrafter"/>
</dbReference>
<evidence type="ECO:0000256" key="2">
    <source>
        <dbReference type="ARBA" id="ARBA00022857"/>
    </source>
</evidence>
<evidence type="ECO:0000313" key="5">
    <source>
        <dbReference type="Proteomes" id="UP000799779"/>
    </source>
</evidence>
<dbReference type="Pfam" id="PF00106">
    <property type="entry name" value="adh_short"/>
    <property type="match status" value="1"/>
</dbReference>
<protein>
    <submittedName>
        <fullName evidence="4">NAD(P)-binding protein</fullName>
    </submittedName>
</protein>
<dbReference type="PRINTS" id="PR00081">
    <property type="entry name" value="GDHRDH"/>
</dbReference>
<dbReference type="EMBL" id="ML977617">
    <property type="protein sequence ID" value="KAF1997063.1"/>
    <property type="molecule type" value="Genomic_DNA"/>
</dbReference>